<organism evidence="1 2">
    <name type="scientific">Laspinema olomoucense D3b</name>
    <dbReference type="NCBI Taxonomy" id="2953688"/>
    <lineage>
        <taxon>Bacteria</taxon>
        <taxon>Bacillati</taxon>
        <taxon>Cyanobacteriota</taxon>
        <taxon>Cyanophyceae</taxon>
        <taxon>Oscillatoriophycideae</taxon>
        <taxon>Oscillatoriales</taxon>
        <taxon>Laspinemataceae</taxon>
        <taxon>Laspinema</taxon>
        <taxon>Laspinema olomoucense</taxon>
    </lineage>
</organism>
<comment type="caution">
    <text evidence="1">The sequence shown here is derived from an EMBL/GenBank/DDBJ whole genome shotgun (WGS) entry which is preliminary data.</text>
</comment>
<dbReference type="RefSeq" id="WP_261236567.1">
    <property type="nucleotide sequence ID" value="NZ_JAMXFA010000030.1"/>
</dbReference>
<sequence length="87" mass="9978">MTQQLQILLPEETIRLIDKLTKSDDSADDALLKRSALINEAVKFYIAQKQRDSLKQQLQEGATRWAARDLGLADEWFDIEEETAEVT</sequence>
<proteinExistence type="predicted"/>
<reference evidence="1 2" key="1">
    <citation type="journal article" date="2022" name="Front. Microbiol.">
        <title>High genomic differentiation and limited gene flow indicate recent cryptic speciation within the genus Laspinema (cyanobacteria).</title>
        <authorList>
            <person name="Stanojkovic A."/>
            <person name="Skoupy S."/>
            <person name="Skaloud P."/>
            <person name="Dvorak P."/>
        </authorList>
    </citation>
    <scope>NUCLEOTIDE SEQUENCE [LARGE SCALE GENOMIC DNA]</scope>
    <source>
        <strain evidence="1 2">D3b</strain>
    </source>
</reference>
<evidence type="ECO:0000313" key="1">
    <source>
        <dbReference type="EMBL" id="MCT7979985.1"/>
    </source>
</evidence>
<name>A0ABT2NF71_9CYAN</name>
<accession>A0ABT2NF71</accession>
<gene>
    <name evidence="1" type="ORF">NG792_19890</name>
</gene>
<dbReference type="InterPro" id="IPR013321">
    <property type="entry name" value="Arc_rbn_hlx_hlx"/>
</dbReference>
<evidence type="ECO:0008006" key="3">
    <source>
        <dbReference type="Google" id="ProtNLM"/>
    </source>
</evidence>
<keyword evidence="2" id="KW-1185">Reference proteome</keyword>
<protein>
    <recommendedName>
        <fullName evidence="3">CopG family transcriptional regulator</fullName>
    </recommendedName>
</protein>
<evidence type="ECO:0000313" key="2">
    <source>
        <dbReference type="Proteomes" id="UP001525961"/>
    </source>
</evidence>
<dbReference type="Gene3D" id="1.10.1220.10">
    <property type="entry name" value="Met repressor-like"/>
    <property type="match status" value="1"/>
</dbReference>
<dbReference type="Proteomes" id="UP001525961">
    <property type="component" value="Unassembled WGS sequence"/>
</dbReference>
<dbReference type="EMBL" id="JAMXFA010000030">
    <property type="protein sequence ID" value="MCT7979985.1"/>
    <property type="molecule type" value="Genomic_DNA"/>
</dbReference>